<name>A0A7J7TJH3_MYOMY</name>
<accession>A0A7J7TJH3</accession>
<proteinExistence type="predicted"/>
<reference evidence="2 3" key="1">
    <citation type="journal article" date="2020" name="Nature">
        <title>Six reference-quality genomes reveal evolution of bat adaptations.</title>
        <authorList>
            <person name="Jebb D."/>
            <person name="Huang Z."/>
            <person name="Pippel M."/>
            <person name="Hughes G.M."/>
            <person name="Lavrichenko K."/>
            <person name="Devanna P."/>
            <person name="Winkler S."/>
            <person name="Jermiin L.S."/>
            <person name="Skirmuntt E.C."/>
            <person name="Katzourakis A."/>
            <person name="Burkitt-Gray L."/>
            <person name="Ray D.A."/>
            <person name="Sullivan K.A.M."/>
            <person name="Roscito J.G."/>
            <person name="Kirilenko B.M."/>
            <person name="Davalos L.M."/>
            <person name="Corthals A.P."/>
            <person name="Power M.L."/>
            <person name="Jones G."/>
            <person name="Ransome R.D."/>
            <person name="Dechmann D.K.N."/>
            <person name="Locatelli A.G."/>
            <person name="Puechmaille S.J."/>
            <person name="Fedrigo O."/>
            <person name="Jarvis E.D."/>
            <person name="Hiller M."/>
            <person name="Vernes S.C."/>
            <person name="Myers E.W."/>
            <person name="Teeling E.C."/>
        </authorList>
    </citation>
    <scope>NUCLEOTIDE SEQUENCE [LARGE SCALE GENOMIC DNA]</scope>
    <source>
        <strain evidence="2">MMyoMyo1</strain>
        <tissue evidence="2">Flight muscle</tissue>
    </source>
</reference>
<protein>
    <submittedName>
        <fullName evidence="2">Uncharacterized protein</fullName>
    </submittedName>
</protein>
<keyword evidence="3" id="KW-1185">Reference proteome</keyword>
<evidence type="ECO:0000313" key="2">
    <source>
        <dbReference type="EMBL" id="KAF6300570.1"/>
    </source>
</evidence>
<feature type="region of interest" description="Disordered" evidence="1">
    <location>
        <begin position="102"/>
        <end position="130"/>
    </location>
</feature>
<feature type="compositionally biased region" description="Basic and acidic residues" evidence="1">
    <location>
        <begin position="102"/>
        <end position="115"/>
    </location>
</feature>
<gene>
    <name evidence="2" type="ORF">mMyoMyo1_009044</name>
</gene>
<sequence>MCADKTGTFPSAQSFLWTVLFLKPLPLPLPALLYRTPGLFQGYFPAPSNAEVSTGVLVAKTVWGQSTKPKDLPQPWPDGHVMMTNSTFKASLLGGQTELHLETGRKPGQRGETRSRRLRITSPHPSGTSSYRLCRRTGTFFL</sequence>
<dbReference type="EMBL" id="JABWUV010000016">
    <property type="protein sequence ID" value="KAF6300570.1"/>
    <property type="molecule type" value="Genomic_DNA"/>
</dbReference>
<dbReference type="Proteomes" id="UP000527355">
    <property type="component" value="Unassembled WGS sequence"/>
</dbReference>
<comment type="caution">
    <text evidence="2">The sequence shown here is derived from an EMBL/GenBank/DDBJ whole genome shotgun (WGS) entry which is preliminary data.</text>
</comment>
<evidence type="ECO:0000256" key="1">
    <source>
        <dbReference type="SAM" id="MobiDB-lite"/>
    </source>
</evidence>
<evidence type="ECO:0000313" key="3">
    <source>
        <dbReference type="Proteomes" id="UP000527355"/>
    </source>
</evidence>
<organism evidence="2 3">
    <name type="scientific">Myotis myotis</name>
    <name type="common">Greater mouse-eared bat</name>
    <name type="synonym">Vespertilio myotis</name>
    <dbReference type="NCBI Taxonomy" id="51298"/>
    <lineage>
        <taxon>Eukaryota</taxon>
        <taxon>Metazoa</taxon>
        <taxon>Chordata</taxon>
        <taxon>Craniata</taxon>
        <taxon>Vertebrata</taxon>
        <taxon>Euteleostomi</taxon>
        <taxon>Mammalia</taxon>
        <taxon>Eutheria</taxon>
        <taxon>Laurasiatheria</taxon>
        <taxon>Chiroptera</taxon>
        <taxon>Yangochiroptera</taxon>
        <taxon>Vespertilionidae</taxon>
        <taxon>Myotis</taxon>
    </lineage>
</organism>
<dbReference type="AlphaFoldDB" id="A0A7J7TJH3"/>